<organism evidence="1 2">
    <name type="scientific">Paraglomus brasilianum</name>
    <dbReference type="NCBI Taxonomy" id="144538"/>
    <lineage>
        <taxon>Eukaryota</taxon>
        <taxon>Fungi</taxon>
        <taxon>Fungi incertae sedis</taxon>
        <taxon>Mucoromycota</taxon>
        <taxon>Glomeromycotina</taxon>
        <taxon>Glomeromycetes</taxon>
        <taxon>Paraglomerales</taxon>
        <taxon>Paraglomeraceae</taxon>
        <taxon>Paraglomus</taxon>
    </lineage>
</organism>
<reference evidence="1" key="1">
    <citation type="submission" date="2021-06" db="EMBL/GenBank/DDBJ databases">
        <authorList>
            <person name="Kallberg Y."/>
            <person name="Tangrot J."/>
            <person name="Rosling A."/>
        </authorList>
    </citation>
    <scope>NUCLEOTIDE SEQUENCE</scope>
    <source>
        <strain evidence="1">BR232B</strain>
    </source>
</reference>
<dbReference type="Proteomes" id="UP000789739">
    <property type="component" value="Unassembled WGS sequence"/>
</dbReference>
<keyword evidence="2" id="KW-1185">Reference proteome</keyword>
<dbReference type="AlphaFoldDB" id="A0A9N9EG59"/>
<gene>
    <name evidence="1" type="ORF">PBRASI_LOCUS11615</name>
</gene>
<proteinExistence type="predicted"/>
<comment type="caution">
    <text evidence="1">The sequence shown here is derived from an EMBL/GenBank/DDBJ whole genome shotgun (WGS) entry which is preliminary data.</text>
</comment>
<name>A0A9N9EG59_9GLOM</name>
<evidence type="ECO:0000313" key="2">
    <source>
        <dbReference type="Proteomes" id="UP000789739"/>
    </source>
</evidence>
<dbReference type="EMBL" id="CAJVPI010006115">
    <property type="protein sequence ID" value="CAG8677242.1"/>
    <property type="molecule type" value="Genomic_DNA"/>
</dbReference>
<sequence>SDCCRQSNGGTYAMCLMYDVDCHVLDEEQSDAWKDGVFKYIRHMACKVALQRMYHCRWSRVGRLASQHAVVLITGVNDMNVGIRNSRKIVYEAHGQRVVFKFVV</sequence>
<accession>A0A9N9EG59</accession>
<evidence type="ECO:0000313" key="1">
    <source>
        <dbReference type="EMBL" id="CAG8677242.1"/>
    </source>
</evidence>
<protein>
    <submittedName>
        <fullName evidence="1">9754_t:CDS:1</fullName>
    </submittedName>
</protein>
<feature type="non-terminal residue" evidence="1">
    <location>
        <position position="104"/>
    </location>
</feature>